<protein>
    <recommendedName>
        <fullName evidence="3">F-box domain-containing protein</fullName>
    </recommendedName>
</protein>
<reference evidence="1 2" key="1">
    <citation type="journal article" date="2014" name="PLoS ONE">
        <title>De novo Genome Assembly of the Fungal Plant Pathogen Pyrenophora semeniperda.</title>
        <authorList>
            <person name="Soliai M.M."/>
            <person name="Meyer S.E."/>
            <person name="Udall J.A."/>
            <person name="Elzinga D.E."/>
            <person name="Hermansen R.A."/>
            <person name="Bodily P.M."/>
            <person name="Hart A.A."/>
            <person name="Coleman C.E."/>
        </authorList>
    </citation>
    <scope>NUCLEOTIDE SEQUENCE [LARGE SCALE GENOMIC DNA]</scope>
    <source>
        <strain evidence="1 2">CCB06</strain>
        <tissue evidence="1">Mycelium</tissue>
    </source>
</reference>
<name>A0A3M7M494_9PLEO</name>
<proteinExistence type="predicted"/>
<dbReference type="AlphaFoldDB" id="A0A3M7M494"/>
<keyword evidence="2" id="KW-1185">Reference proteome</keyword>
<dbReference type="EMBL" id="KE747817">
    <property type="protein sequence ID" value="RMZ69209.1"/>
    <property type="molecule type" value="Genomic_DNA"/>
</dbReference>
<dbReference type="SUPFAM" id="SSF81383">
    <property type="entry name" value="F-box domain"/>
    <property type="match status" value="1"/>
</dbReference>
<accession>A0A3M7M494</accession>
<evidence type="ECO:0008006" key="3">
    <source>
        <dbReference type="Google" id="ProtNLM"/>
    </source>
</evidence>
<dbReference type="OrthoDB" id="5313288at2759"/>
<dbReference type="CDD" id="cd09917">
    <property type="entry name" value="F-box_SF"/>
    <property type="match status" value="1"/>
</dbReference>
<evidence type="ECO:0000313" key="2">
    <source>
        <dbReference type="Proteomes" id="UP000265663"/>
    </source>
</evidence>
<sequence length="255" mass="29045">MVCSTNGKAHPVAAYPLPHPTSAPYLYNSNHNKEVKQYQRIGSTTMTHLDTLPPEILFNVLSYTEPDLNPTLSIPVLNALAATNKHLNAIVEEYARSLLLRHRNITPPKRPKKFTCRGKWLGEICAFCKGNSKRRSTFYRPLTCCIPCDREHFPKVTMTDAIRGFGLSKQDLFTPSDRYPDLPPLTQGHYVVLGTRALMISKPEVLARLDYILAENRRKDALEDERVRLAEERRRGDKGLVFVKKDGKTQAMWIL</sequence>
<dbReference type="Proteomes" id="UP000265663">
    <property type="component" value="Unassembled WGS sequence"/>
</dbReference>
<organism evidence="1 2">
    <name type="scientific">Pyrenophora seminiperda CCB06</name>
    <dbReference type="NCBI Taxonomy" id="1302712"/>
    <lineage>
        <taxon>Eukaryota</taxon>
        <taxon>Fungi</taxon>
        <taxon>Dikarya</taxon>
        <taxon>Ascomycota</taxon>
        <taxon>Pezizomycotina</taxon>
        <taxon>Dothideomycetes</taxon>
        <taxon>Pleosporomycetidae</taxon>
        <taxon>Pleosporales</taxon>
        <taxon>Pleosporineae</taxon>
        <taxon>Pleosporaceae</taxon>
        <taxon>Pyrenophora</taxon>
    </lineage>
</organism>
<gene>
    <name evidence="1" type="ORF">GMOD_00003144</name>
</gene>
<dbReference type="InterPro" id="IPR036047">
    <property type="entry name" value="F-box-like_dom_sf"/>
</dbReference>
<evidence type="ECO:0000313" key="1">
    <source>
        <dbReference type="EMBL" id="RMZ69209.1"/>
    </source>
</evidence>